<evidence type="ECO:0000256" key="3">
    <source>
        <dbReference type="ARBA" id="ARBA00020726"/>
    </source>
</evidence>
<dbReference type="Pfam" id="PF08294">
    <property type="entry name" value="TIM21"/>
    <property type="match status" value="1"/>
</dbReference>
<proteinExistence type="inferred from homology"/>
<dbReference type="InterPro" id="IPR013261">
    <property type="entry name" value="Tim21"/>
</dbReference>
<evidence type="ECO:0000256" key="1">
    <source>
        <dbReference type="ARBA" id="ARBA00004434"/>
    </source>
</evidence>
<evidence type="ECO:0000256" key="11">
    <source>
        <dbReference type="RuleBase" id="RU367142"/>
    </source>
</evidence>
<dbReference type="OrthoDB" id="436405at2759"/>
<dbReference type="InterPro" id="IPR038552">
    <property type="entry name" value="Tim21_IMS_sf"/>
</dbReference>
<dbReference type="Proteomes" id="UP000250140">
    <property type="component" value="Unassembled WGS sequence"/>
</dbReference>
<keyword evidence="11" id="KW-0811">Translocation</keyword>
<evidence type="ECO:0000256" key="5">
    <source>
        <dbReference type="ARBA" id="ARBA00022792"/>
    </source>
</evidence>
<dbReference type="GO" id="GO:0005744">
    <property type="term" value="C:TIM23 mitochondrial import inner membrane translocase complex"/>
    <property type="evidence" value="ECO:0007669"/>
    <property type="project" value="UniProtKB-UniRule"/>
</dbReference>
<name>A0A8E2FC70_9PEZI</name>
<comment type="similarity">
    <text evidence="2 11">Belongs to the TIM21 family.</text>
</comment>
<keyword evidence="9 11" id="KW-0472">Membrane</keyword>
<evidence type="ECO:0000256" key="2">
    <source>
        <dbReference type="ARBA" id="ARBA00010867"/>
    </source>
</evidence>
<sequence>MNSIQRPRQSLSLCRLSCLHLRRQFPRPIIRSGLKANSTSSTSRKHVTVVNDDGRVRWGELSTREKAARTTQQGINLAVVIAGVALTGAVVALLYKEVFSYDSKTSHFNRAADRIKRDSRCIELLGDGKKIQAFGEPSWSRWARNRVIASTTETDRWGTEHLRMHFYVEGPLNSGVVNLHLTKKPSQDEYEYKYLALDVKGHQRIYLENADAKKENGKGPTKMFGVRWW</sequence>
<keyword evidence="11" id="KW-0653">Protein transport</keyword>
<reference evidence="12 13" key="1">
    <citation type="journal article" date="2016" name="Nat. Commun.">
        <title>Ectomycorrhizal ecology is imprinted in the genome of the dominant symbiotic fungus Cenococcum geophilum.</title>
        <authorList>
            <consortium name="DOE Joint Genome Institute"/>
            <person name="Peter M."/>
            <person name="Kohler A."/>
            <person name="Ohm R.A."/>
            <person name="Kuo A."/>
            <person name="Krutzmann J."/>
            <person name="Morin E."/>
            <person name="Arend M."/>
            <person name="Barry K.W."/>
            <person name="Binder M."/>
            <person name="Choi C."/>
            <person name="Clum A."/>
            <person name="Copeland A."/>
            <person name="Grisel N."/>
            <person name="Haridas S."/>
            <person name="Kipfer T."/>
            <person name="LaButti K."/>
            <person name="Lindquist E."/>
            <person name="Lipzen A."/>
            <person name="Maire R."/>
            <person name="Meier B."/>
            <person name="Mihaltcheva S."/>
            <person name="Molinier V."/>
            <person name="Murat C."/>
            <person name="Poggeler S."/>
            <person name="Quandt C.A."/>
            <person name="Sperisen C."/>
            <person name="Tritt A."/>
            <person name="Tisserant E."/>
            <person name="Crous P.W."/>
            <person name="Henrissat B."/>
            <person name="Nehls U."/>
            <person name="Egli S."/>
            <person name="Spatafora J.W."/>
            <person name="Grigoriev I.V."/>
            <person name="Martin F.M."/>
        </authorList>
    </citation>
    <scope>NUCLEOTIDE SEQUENCE [LARGE SCALE GENOMIC DNA]</scope>
    <source>
        <strain evidence="12 13">CBS 207.34</strain>
    </source>
</reference>
<dbReference type="Gene3D" id="3.10.450.320">
    <property type="entry name" value="Mitochondrial import inner membrane translocase subunit Tim21"/>
    <property type="match status" value="1"/>
</dbReference>
<dbReference type="GO" id="GO:0030150">
    <property type="term" value="P:protein import into mitochondrial matrix"/>
    <property type="evidence" value="ECO:0007669"/>
    <property type="project" value="UniProtKB-UniRule"/>
</dbReference>
<organism evidence="12 13">
    <name type="scientific">Glonium stellatum</name>
    <dbReference type="NCBI Taxonomy" id="574774"/>
    <lineage>
        <taxon>Eukaryota</taxon>
        <taxon>Fungi</taxon>
        <taxon>Dikarya</taxon>
        <taxon>Ascomycota</taxon>
        <taxon>Pezizomycotina</taxon>
        <taxon>Dothideomycetes</taxon>
        <taxon>Pleosporomycetidae</taxon>
        <taxon>Gloniales</taxon>
        <taxon>Gloniaceae</taxon>
        <taxon>Glonium</taxon>
    </lineage>
</organism>
<dbReference type="EMBL" id="KV748588">
    <property type="protein sequence ID" value="OCL14319.1"/>
    <property type="molecule type" value="Genomic_DNA"/>
</dbReference>
<keyword evidence="4 11" id="KW-0812">Transmembrane</keyword>
<dbReference type="FunFam" id="3.10.450.320:FF:000002">
    <property type="entry name" value="Mitochondrial import inner membrane translocase subunit tim21"/>
    <property type="match status" value="1"/>
</dbReference>
<accession>A0A8E2FC70</accession>
<evidence type="ECO:0000313" key="13">
    <source>
        <dbReference type="Proteomes" id="UP000250140"/>
    </source>
</evidence>
<evidence type="ECO:0000256" key="10">
    <source>
        <dbReference type="ARBA" id="ARBA00060204"/>
    </source>
</evidence>
<comment type="function">
    <text evidence="10">Essential component of the TIM23 complex, a complex that mediates the translocation of transit peptide-containing proteins across the mitochondrial inner membrane. Required to keep the TOM and the TIM23 complexes in close contact. At some point, it is released from the TOM23 complex to allow protein translocation into the mitochondrial matrix.</text>
</comment>
<dbReference type="AlphaFoldDB" id="A0A8E2FC70"/>
<protein>
    <recommendedName>
        <fullName evidence="3 11">Mitochondrial import inner membrane translocase subunit Tim21</fullName>
    </recommendedName>
</protein>
<evidence type="ECO:0000256" key="4">
    <source>
        <dbReference type="ARBA" id="ARBA00022692"/>
    </source>
</evidence>
<evidence type="ECO:0000256" key="7">
    <source>
        <dbReference type="ARBA" id="ARBA00022989"/>
    </source>
</evidence>
<comment type="subcellular location">
    <subcellularLocation>
        <location evidence="1 11">Mitochondrion inner membrane</location>
        <topology evidence="1 11">Single-pass membrane protein</topology>
    </subcellularLocation>
</comment>
<keyword evidence="8 11" id="KW-0496">Mitochondrion</keyword>
<evidence type="ECO:0000256" key="8">
    <source>
        <dbReference type="ARBA" id="ARBA00023128"/>
    </source>
</evidence>
<keyword evidence="5 11" id="KW-0999">Mitochondrion inner membrane</keyword>
<keyword evidence="11" id="KW-0813">Transport</keyword>
<comment type="subunit">
    <text evidence="11">Component of the TIM23 complex.</text>
</comment>
<dbReference type="PANTHER" id="PTHR13032">
    <property type="entry name" value="MITOCHONDRIAL IMPORT INNER MEMBRANE TRANSLOCASE SUBUNIT TIM21"/>
    <property type="match status" value="1"/>
</dbReference>
<keyword evidence="13" id="KW-1185">Reference proteome</keyword>
<evidence type="ECO:0000313" key="12">
    <source>
        <dbReference type="EMBL" id="OCL14319.1"/>
    </source>
</evidence>
<keyword evidence="6" id="KW-0809">Transit peptide</keyword>
<dbReference type="PANTHER" id="PTHR13032:SF6">
    <property type="entry name" value="MITOCHONDRIAL IMPORT INNER MEMBRANE TRANSLOCASE SUBUNIT TIM21"/>
    <property type="match status" value="1"/>
</dbReference>
<feature type="transmembrane region" description="Helical" evidence="11">
    <location>
        <begin position="74"/>
        <end position="95"/>
    </location>
</feature>
<gene>
    <name evidence="12" type="ORF">AOQ84DRAFT_394525</name>
</gene>
<evidence type="ECO:0000256" key="6">
    <source>
        <dbReference type="ARBA" id="ARBA00022946"/>
    </source>
</evidence>
<evidence type="ECO:0000256" key="9">
    <source>
        <dbReference type="ARBA" id="ARBA00023136"/>
    </source>
</evidence>
<keyword evidence="7 11" id="KW-1133">Transmembrane helix</keyword>